<dbReference type="InterPro" id="IPR036271">
    <property type="entry name" value="Tet_transcr_reg_TetR-rel_C_sf"/>
</dbReference>
<evidence type="ECO:0000256" key="2">
    <source>
        <dbReference type="ARBA" id="ARBA00023125"/>
    </source>
</evidence>
<feature type="domain" description="HTH tetR-type" evidence="5">
    <location>
        <begin position="20"/>
        <end position="80"/>
    </location>
</feature>
<evidence type="ECO:0000256" key="3">
    <source>
        <dbReference type="ARBA" id="ARBA00023163"/>
    </source>
</evidence>
<dbReference type="SUPFAM" id="SSF48498">
    <property type="entry name" value="Tetracyclin repressor-like, C-terminal domain"/>
    <property type="match status" value="1"/>
</dbReference>
<dbReference type="AlphaFoldDB" id="A0A5B1M633"/>
<evidence type="ECO:0000313" key="6">
    <source>
        <dbReference type="EMBL" id="KAA1427938.1"/>
    </source>
</evidence>
<proteinExistence type="predicted"/>
<dbReference type="Pfam" id="PF00440">
    <property type="entry name" value="TetR_N"/>
    <property type="match status" value="1"/>
</dbReference>
<reference evidence="6 7" key="1">
    <citation type="submission" date="2019-09" db="EMBL/GenBank/DDBJ databases">
        <title>Nocardioides panacisoli sp. nov., isolated from the soil of a ginseng field.</title>
        <authorList>
            <person name="Cho C."/>
        </authorList>
    </citation>
    <scope>NUCLEOTIDE SEQUENCE [LARGE SCALE GENOMIC DNA]</scope>
    <source>
        <strain evidence="6 7">BN140041</strain>
    </source>
</reference>
<dbReference type="SUPFAM" id="SSF46689">
    <property type="entry name" value="Homeodomain-like"/>
    <property type="match status" value="1"/>
</dbReference>
<accession>A0A5B1M633</accession>
<comment type="caution">
    <text evidence="6">The sequence shown here is derived from an EMBL/GenBank/DDBJ whole genome shotgun (WGS) entry which is preliminary data.</text>
</comment>
<dbReference type="PANTHER" id="PTHR47506">
    <property type="entry name" value="TRANSCRIPTIONAL REGULATORY PROTEIN"/>
    <property type="match status" value="1"/>
</dbReference>
<evidence type="ECO:0000313" key="7">
    <source>
        <dbReference type="Proteomes" id="UP000324351"/>
    </source>
</evidence>
<keyword evidence="1" id="KW-0805">Transcription regulation</keyword>
<keyword evidence="7" id="KW-1185">Reference proteome</keyword>
<organism evidence="6 7">
    <name type="scientific">Nocardioides antri</name>
    <dbReference type="NCBI Taxonomy" id="2607659"/>
    <lineage>
        <taxon>Bacteria</taxon>
        <taxon>Bacillati</taxon>
        <taxon>Actinomycetota</taxon>
        <taxon>Actinomycetes</taxon>
        <taxon>Propionibacteriales</taxon>
        <taxon>Nocardioidaceae</taxon>
        <taxon>Nocardioides</taxon>
    </lineage>
</organism>
<sequence>MARVYGGCHRRGNRMCGVARDTRSRMIYGAALMVGTRGVGGLSLRDLAKEAGVPIGSTYHHFPGGRQQLIEEAIRTVGAAVTRRIEVGRERGPVAALDAFGDEWRAMLEDSDFRTGCPVFAVATGDEPELRAIATEVLESWQSSLAGVFTDSGIDPARAPRLAMFLVAAIEGAVALCQAEQSIAPLRDTMDELHHIVDAALR</sequence>
<gene>
    <name evidence="6" type="ORF">F0U47_11045</name>
</gene>
<feature type="DNA-binding region" description="H-T-H motif" evidence="4">
    <location>
        <begin position="43"/>
        <end position="62"/>
    </location>
</feature>
<dbReference type="Pfam" id="PF21993">
    <property type="entry name" value="TetR_C_13_2"/>
    <property type="match status" value="1"/>
</dbReference>
<dbReference type="PANTHER" id="PTHR47506:SF3">
    <property type="entry name" value="HTH-TYPE TRANSCRIPTIONAL REGULATOR LMRA"/>
    <property type="match status" value="1"/>
</dbReference>
<dbReference type="InterPro" id="IPR009057">
    <property type="entry name" value="Homeodomain-like_sf"/>
</dbReference>
<dbReference type="Proteomes" id="UP000324351">
    <property type="component" value="Unassembled WGS sequence"/>
</dbReference>
<protein>
    <submittedName>
        <fullName evidence="6">TetR/AcrR family transcriptional regulator</fullName>
    </submittedName>
</protein>
<reference evidence="6 7" key="2">
    <citation type="submission" date="2019-09" db="EMBL/GenBank/DDBJ databases">
        <authorList>
            <person name="Jin C."/>
        </authorList>
    </citation>
    <scope>NUCLEOTIDE SEQUENCE [LARGE SCALE GENOMIC DNA]</scope>
    <source>
        <strain evidence="6 7">BN140041</strain>
    </source>
</reference>
<keyword evidence="2 4" id="KW-0238">DNA-binding</keyword>
<name>A0A5B1M633_9ACTN</name>
<dbReference type="GO" id="GO:0003677">
    <property type="term" value="F:DNA binding"/>
    <property type="evidence" value="ECO:0007669"/>
    <property type="project" value="UniProtKB-UniRule"/>
</dbReference>
<evidence type="ECO:0000256" key="1">
    <source>
        <dbReference type="ARBA" id="ARBA00023015"/>
    </source>
</evidence>
<evidence type="ECO:0000256" key="4">
    <source>
        <dbReference type="PROSITE-ProRule" id="PRU00335"/>
    </source>
</evidence>
<evidence type="ECO:0000259" key="5">
    <source>
        <dbReference type="PROSITE" id="PS50977"/>
    </source>
</evidence>
<dbReference type="PROSITE" id="PS50977">
    <property type="entry name" value="HTH_TETR_2"/>
    <property type="match status" value="1"/>
</dbReference>
<dbReference type="InterPro" id="IPR054156">
    <property type="entry name" value="YxaF_TetR_C"/>
</dbReference>
<dbReference type="EMBL" id="VUJW01000003">
    <property type="protein sequence ID" value="KAA1427938.1"/>
    <property type="molecule type" value="Genomic_DNA"/>
</dbReference>
<dbReference type="Gene3D" id="1.10.357.10">
    <property type="entry name" value="Tetracycline Repressor, domain 2"/>
    <property type="match status" value="1"/>
</dbReference>
<keyword evidence="3" id="KW-0804">Transcription</keyword>
<dbReference type="InterPro" id="IPR001647">
    <property type="entry name" value="HTH_TetR"/>
</dbReference>